<evidence type="ECO:0000313" key="2">
    <source>
        <dbReference type="EMBL" id="SFK74309.1"/>
    </source>
</evidence>
<evidence type="ECO:0000256" key="1">
    <source>
        <dbReference type="SAM" id="MobiDB-lite"/>
    </source>
</evidence>
<proteinExistence type="predicted"/>
<dbReference type="AlphaFoldDB" id="A0A1I4C1V4"/>
<protein>
    <submittedName>
        <fullName evidence="2">Uncharacterized protein</fullName>
    </submittedName>
</protein>
<feature type="region of interest" description="Disordered" evidence="1">
    <location>
        <begin position="1"/>
        <end position="24"/>
    </location>
</feature>
<dbReference type="InParanoid" id="A0A1I4C1V4"/>
<name>A0A1I4C1V4_9ACTN</name>
<gene>
    <name evidence="2" type="ORF">SAMN04488085_103278</name>
</gene>
<reference evidence="2 3" key="1">
    <citation type="submission" date="2016-10" db="EMBL/GenBank/DDBJ databases">
        <authorList>
            <person name="de Groot N.N."/>
        </authorList>
    </citation>
    <scope>NUCLEOTIDE SEQUENCE [LARGE SCALE GENOMIC DNA]</scope>
    <source>
        <strain evidence="2 3">DSM 45317</strain>
    </source>
</reference>
<dbReference type="EMBL" id="FOSW01000003">
    <property type="protein sequence ID" value="SFK74309.1"/>
    <property type="molecule type" value="Genomic_DNA"/>
</dbReference>
<keyword evidence="3" id="KW-1185">Reference proteome</keyword>
<dbReference type="Proteomes" id="UP000199152">
    <property type="component" value="Unassembled WGS sequence"/>
</dbReference>
<accession>A0A1I4C1V4</accession>
<sequence>MAGGGPVTRKQAGPGPAGDTITYRQLGADGGAGAWRRPVPTALGLAAEDFAHRPVVAVDVDGVLNVLGGDRLVREPELRRYECHIPAACQRPSPFRRGYGREDITVRLALDPAHAGWIRALHQRADVVWATTWGHLANDLVGPLLGLPGPLPVVDLEDAPFSYLKSGDAMSAKASVLRDYAAGRPVVLVDDRPLDEWLTGDALDGRGHAVRTDPETGWTRDGLVAVERFLDWADAAGPGERYRPQRGRRRGRGR</sequence>
<evidence type="ECO:0000313" key="3">
    <source>
        <dbReference type="Proteomes" id="UP000199152"/>
    </source>
</evidence>
<dbReference type="STRING" id="504800.SAMN04488085_103278"/>
<organism evidence="2 3">
    <name type="scientific">Geodermatophilus ruber</name>
    <dbReference type="NCBI Taxonomy" id="504800"/>
    <lineage>
        <taxon>Bacteria</taxon>
        <taxon>Bacillati</taxon>
        <taxon>Actinomycetota</taxon>
        <taxon>Actinomycetes</taxon>
        <taxon>Geodermatophilales</taxon>
        <taxon>Geodermatophilaceae</taxon>
        <taxon>Geodermatophilus</taxon>
    </lineage>
</organism>